<evidence type="ECO:0000256" key="1">
    <source>
        <dbReference type="ARBA" id="ARBA00005417"/>
    </source>
</evidence>
<evidence type="ECO:0000313" key="5">
    <source>
        <dbReference type="EMBL" id="MDA5397996.1"/>
    </source>
</evidence>
<keyword evidence="3 5" id="KW-0067">ATP-binding</keyword>
<dbReference type="EMBL" id="JAPJZI010000001">
    <property type="protein sequence ID" value="MDA5397996.1"/>
    <property type="molecule type" value="Genomic_DNA"/>
</dbReference>
<dbReference type="InterPro" id="IPR017871">
    <property type="entry name" value="ABC_transporter-like_CS"/>
</dbReference>
<keyword evidence="6" id="KW-1185">Reference proteome</keyword>
<evidence type="ECO:0000256" key="3">
    <source>
        <dbReference type="ARBA" id="ARBA00022840"/>
    </source>
</evidence>
<dbReference type="AlphaFoldDB" id="A0A9X3UJZ1"/>
<dbReference type="CDD" id="cd03215">
    <property type="entry name" value="ABC_Carb_Monos_II"/>
    <property type="match status" value="1"/>
</dbReference>
<dbReference type="PANTHER" id="PTHR43790:SF4">
    <property type="entry name" value="GUANOSINE IMPORT ATP-BINDING PROTEIN NUPO"/>
    <property type="match status" value="1"/>
</dbReference>
<accession>A0A9X3UJZ1</accession>
<dbReference type="SUPFAM" id="SSF52540">
    <property type="entry name" value="P-loop containing nucleoside triphosphate hydrolases"/>
    <property type="match status" value="2"/>
</dbReference>
<comment type="similarity">
    <text evidence="1">Belongs to the ABC transporter superfamily.</text>
</comment>
<dbReference type="RefSeq" id="WP_267989440.1">
    <property type="nucleotide sequence ID" value="NZ_JAPJZI010000001.1"/>
</dbReference>
<proteinExistence type="inferred from homology"/>
<dbReference type="Pfam" id="PF00005">
    <property type="entry name" value="ABC_tran"/>
    <property type="match status" value="2"/>
</dbReference>
<comment type="caution">
    <text evidence="5">The sequence shown here is derived from an EMBL/GenBank/DDBJ whole genome shotgun (WGS) entry which is preliminary data.</text>
</comment>
<dbReference type="InterPro" id="IPR050107">
    <property type="entry name" value="ABC_carbohydrate_import_ATPase"/>
</dbReference>
<protein>
    <submittedName>
        <fullName evidence="5">ATP-binding cassette domain-containing protein</fullName>
    </submittedName>
</protein>
<feature type="domain" description="ABC transporter" evidence="4">
    <location>
        <begin position="14"/>
        <end position="256"/>
    </location>
</feature>
<gene>
    <name evidence="5" type="ORF">OQ273_05350</name>
</gene>
<dbReference type="CDD" id="cd03216">
    <property type="entry name" value="ABC_Carb_Monos_I"/>
    <property type="match status" value="1"/>
</dbReference>
<dbReference type="InterPro" id="IPR003439">
    <property type="entry name" value="ABC_transporter-like_ATP-bd"/>
</dbReference>
<dbReference type="PROSITE" id="PS00211">
    <property type="entry name" value="ABC_TRANSPORTER_1"/>
    <property type="match status" value="1"/>
</dbReference>
<dbReference type="InterPro" id="IPR003593">
    <property type="entry name" value="AAA+_ATPase"/>
</dbReference>
<organism evidence="5 6">
    <name type="scientific">Hoeflea prorocentri</name>
    <dbReference type="NCBI Taxonomy" id="1922333"/>
    <lineage>
        <taxon>Bacteria</taxon>
        <taxon>Pseudomonadati</taxon>
        <taxon>Pseudomonadota</taxon>
        <taxon>Alphaproteobacteria</taxon>
        <taxon>Hyphomicrobiales</taxon>
        <taxon>Rhizobiaceae</taxon>
        <taxon>Hoeflea</taxon>
    </lineage>
</organism>
<reference evidence="5" key="1">
    <citation type="submission" date="2022-11" db="EMBL/GenBank/DDBJ databases">
        <title>Draft genome sequence of Hoeflea poritis E7-10 and Hoeflea prorocentri PM5-8, separated from scleractinian coral Porites lutea and marine dinoflagellate.</title>
        <authorList>
            <person name="Zhang G."/>
            <person name="Wei Q."/>
            <person name="Cai L."/>
        </authorList>
    </citation>
    <scope>NUCLEOTIDE SEQUENCE</scope>
    <source>
        <strain evidence="5">PM5-8</strain>
    </source>
</reference>
<dbReference type="Proteomes" id="UP001151234">
    <property type="component" value="Unassembled WGS sequence"/>
</dbReference>
<dbReference type="PROSITE" id="PS50893">
    <property type="entry name" value="ABC_TRANSPORTER_2"/>
    <property type="match status" value="2"/>
</dbReference>
<evidence type="ECO:0000313" key="6">
    <source>
        <dbReference type="Proteomes" id="UP001151234"/>
    </source>
</evidence>
<dbReference type="Gene3D" id="3.40.50.300">
    <property type="entry name" value="P-loop containing nucleotide triphosphate hydrolases"/>
    <property type="match status" value="2"/>
</dbReference>
<evidence type="ECO:0000256" key="2">
    <source>
        <dbReference type="ARBA" id="ARBA00022741"/>
    </source>
</evidence>
<dbReference type="SMART" id="SM00382">
    <property type="entry name" value="AAA"/>
    <property type="match status" value="1"/>
</dbReference>
<keyword evidence="2" id="KW-0547">Nucleotide-binding</keyword>
<dbReference type="GO" id="GO:0016887">
    <property type="term" value="F:ATP hydrolysis activity"/>
    <property type="evidence" value="ECO:0007669"/>
    <property type="project" value="InterPro"/>
</dbReference>
<evidence type="ECO:0000259" key="4">
    <source>
        <dbReference type="PROSITE" id="PS50893"/>
    </source>
</evidence>
<name>A0A9X3UJZ1_9HYPH</name>
<dbReference type="InterPro" id="IPR027417">
    <property type="entry name" value="P-loop_NTPase"/>
</dbReference>
<feature type="domain" description="ABC transporter" evidence="4">
    <location>
        <begin position="276"/>
        <end position="520"/>
    </location>
</feature>
<dbReference type="GO" id="GO:0005524">
    <property type="term" value="F:ATP binding"/>
    <property type="evidence" value="ECO:0007669"/>
    <property type="project" value="UniProtKB-KW"/>
</dbReference>
<dbReference type="PANTHER" id="PTHR43790">
    <property type="entry name" value="CARBOHYDRATE TRANSPORT ATP-BINDING PROTEIN MG119-RELATED"/>
    <property type="match status" value="1"/>
</dbReference>
<sequence>MHTEQQSEDRHISVRLGAVSLSKRYGAVQANRNVTLSIAPNEIHAIVGENGAGKSTLMRMLQGMEQPDDGHVVLDDQPVYLTGPQDAFRLGIGMVHQEFMLAPDLTLLENLVLGDEPAAVSLGPLSRIDWGVARRDADRLAKQASIDIDWDRRAGSTPVHIRQFVEIVRLLRRGARVLILDEPTAVLAPQQVDDLIGLLKTLRDGGTTILFISHKLKEVMALADQVSVMRRGEICFSSAVAETDINTIASHVIGGNERQAAPQQADDNHETGDVVLDVKELDVPALDKSHPLHAINLEVRRGEIVGIAGVSGNGQHELIECLVGLRAASGGSVSLMGENISSKSNGDRRTRGMSYVSADRAHEGLALAASIQTNVIAGSQRSGQLKSGIMLSLPALRREALKRLKALNVVYGDVADPVSSLSGGNQQKLVFAREIASDPSLLIVSQPTRGVDLNGIAAIHTILRQFRAAGGAVLLVSEELEEILEISDRILVMAGGQIVGERQAAQTDITDIGKLMLLKSEAHV</sequence>